<dbReference type="FunFam" id="2.40.50.100:FF:000010">
    <property type="entry name" value="Acetyltransferase component of pyruvate dehydrogenase complex"/>
    <property type="match status" value="2"/>
</dbReference>
<dbReference type="InterPro" id="IPR006257">
    <property type="entry name" value="LAT1"/>
</dbReference>
<dbReference type="Gene3D" id="3.30.559.10">
    <property type="entry name" value="Chloramphenicol acetyltransferase-like domain"/>
    <property type="match status" value="1"/>
</dbReference>
<evidence type="ECO:0000256" key="6">
    <source>
        <dbReference type="RuleBase" id="RU361137"/>
    </source>
</evidence>
<gene>
    <name evidence="10" type="ORF">R1sor_003563</name>
</gene>
<dbReference type="InterPro" id="IPR036625">
    <property type="entry name" value="E3-bd_dom_sf"/>
</dbReference>
<dbReference type="CDD" id="cd06849">
    <property type="entry name" value="lipoyl_domain"/>
    <property type="match status" value="2"/>
</dbReference>
<dbReference type="Gene3D" id="4.10.320.10">
    <property type="entry name" value="E3-binding domain"/>
    <property type="match status" value="1"/>
</dbReference>
<dbReference type="InterPro" id="IPR023213">
    <property type="entry name" value="CAT-like_dom_sf"/>
</dbReference>
<feature type="domain" description="Lipoyl-binding" evidence="8">
    <location>
        <begin position="87"/>
        <end position="163"/>
    </location>
</feature>
<dbReference type="PROSITE" id="PS00189">
    <property type="entry name" value="LIPOYL"/>
    <property type="match status" value="2"/>
</dbReference>
<dbReference type="SUPFAM" id="SSF47005">
    <property type="entry name" value="Peripheral subunit-binding domain of 2-oxo acid dehydrogenase complex"/>
    <property type="match status" value="1"/>
</dbReference>
<keyword evidence="11" id="KW-1185">Reference proteome</keyword>
<feature type="region of interest" description="Disordered" evidence="7">
    <location>
        <begin position="303"/>
        <end position="348"/>
    </location>
</feature>
<dbReference type="InterPro" id="IPR045257">
    <property type="entry name" value="E2/Pdx1"/>
</dbReference>
<dbReference type="Pfam" id="PF02817">
    <property type="entry name" value="E3_binding"/>
    <property type="match status" value="1"/>
</dbReference>
<evidence type="ECO:0000259" key="9">
    <source>
        <dbReference type="PROSITE" id="PS51826"/>
    </source>
</evidence>
<feature type="compositionally biased region" description="Low complexity" evidence="7">
    <location>
        <begin position="386"/>
        <end position="397"/>
    </location>
</feature>
<dbReference type="GO" id="GO:0004742">
    <property type="term" value="F:dihydrolipoyllysine-residue acetyltransferase activity"/>
    <property type="evidence" value="ECO:0007669"/>
    <property type="project" value="UniProtKB-UniRule"/>
</dbReference>
<reference evidence="10 11" key="1">
    <citation type="submission" date="2024-09" db="EMBL/GenBank/DDBJ databases">
        <title>Chromosome-scale assembly of Riccia sorocarpa.</title>
        <authorList>
            <person name="Paukszto L."/>
        </authorList>
    </citation>
    <scope>NUCLEOTIDE SEQUENCE [LARGE SCALE GENOMIC DNA]</scope>
    <source>
        <strain evidence="10">LP-2024</strain>
        <tissue evidence="10">Aerial parts of the thallus</tissue>
    </source>
</reference>
<dbReference type="FunFam" id="3.30.559.10:FF:000003">
    <property type="entry name" value="Acetyltransferase component of pyruvate dehydrogenase complex"/>
    <property type="match status" value="1"/>
</dbReference>
<dbReference type="GO" id="GO:0005739">
    <property type="term" value="C:mitochondrion"/>
    <property type="evidence" value="ECO:0007669"/>
    <property type="project" value="UniProtKB-SubCell"/>
</dbReference>
<dbReference type="Pfam" id="PF00198">
    <property type="entry name" value="2-oxoacid_dh"/>
    <property type="match status" value="1"/>
</dbReference>
<comment type="caution">
    <text evidence="10">The sequence shown here is derived from an EMBL/GenBank/DDBJ whole genome shotgun (WGS) entry which is preliminary data.</text>
</comment>
<sequence length="652" mass="69203">MAMAACCRSRPLNRALVRAFRAAKDNRRSISEARRSCLSGNCEPTFGFRSEASGFARSTTHELKLWQSWPQSALGFRAFSSGGDPPHEKITMPALSPTMTQGNVATWKKKEGDQVAAGDVLCEIETDKATLDLEAMEDGFLAKILAPDGSKDLPVGAPLCIVVEEKDDIGKFANYSADAASTAPPSSQAQEPAKTSSSSSAPKSPQPVSSSPAPDVPHENITMPALSPTMTQGNVLKWKKNIGEKISAGDVLCEIETDKATLDMEAMEDGYLAKILVPAGTKDIPVGQPLCVVVEEEGDIGKFENYTGGQEAQLAPKDEDRKAQTTEDAAPETSHETESGPKKNRVGPSVRRYLAESGLDLASVHGSGPHGMILKGDVLKAIKTGPAKPKSPTASAPPSKPPPSAAPAAKAPPLPASTDLGFTDIPTTQIRKIIAQRLLESKTGTPHLYLTAEAILDPILALRKSLKENQGISVSVNDFVIKASALALKSVPEANAFWDEKAGDILDNQSIDISVAVATDKGLLTPIVKSADQKSLSEISTEIKSLAERARAGKLKPHEFQGGTFSISNLGMFPVDNFCAVINPPQACILAVGRGQKHVIWEEHVEGEGRPVTVTKMAVTLSADNRVVDTDIAGRFLDALTSNLSEPANMLL</sequence>
<dbReference type="InterPro" id="IPR011053">
    <property type="entry name" value="Single_hybrid_motif"/>
</dbReference>
<organism evidence="10 11">
    <name type="scientific">Riccia sorocarpa</name>
    <dbReference type="NCBI Taxonomy" id="122646"/>
    <lineage>
        <taxon>Eukaryota</taxon>
        <taxon>Viridiplantae</taxon>
        <taxon>Streptophyta</taxon>
        <taxon>Embryophyta</taxon>
        <taxon>Marchantiophyta</taxon>
        <taxon>Marchantiopsida</taxon>
        <taxon>Marchantiidae</taxon>
        <taxon>Marchantiales</taxon>
        <taxon>Ricciaceae</taxon>
        <taxon>Riccia</taxon>
    </lineage>
</organism>
<dbReference type="PANTHER" id="PTHR23151">
    <property type="entry name" value="DIHYDROLIPOAMIDE ACETYL/SUCCINYL-TRANSFERASE-RELATED"/>
    <property type="match status" value="1"/>
</dbReference>
<evidence type="ECO:0000259" key="8">
    <source>
        <dbReference type="PROSITE" id="PS50968"/>
    </source>
</evidence>
<feature type="domain" description="Lipoyl-binding" evidence="8">
    <location>
        <begin position="218"/>
        <end position="294"/>
    </location>
</feature>
<dbReference type="NCBIfam" id="TIGR01349">
    <property type="entry name" value="PDHac_trf_mito"/>
    <property type="match status" value="1"/>
</dbReference>
<dbReference type="SUPFAM" id="SSF52777">
    <property type="entry name" value="CoA-dependent acyltransferases"/>
    <property type="match status" value="1"/>
</dbReference>
<keyword evidence="2 6" id="KW-0808">Transferase</keyword>
<feature type="region of interest" description="Disordered" evidence="7">
    <location>
        <begin position="178"/>
        <end position="228"/>
    </location>
</feature>
<dbReference type="InterPro" id="IPR001078">
    <property type="entry name" value="2-oxoacid_DH_actylTfrase"/>
</dbReference>
<comment type="similarity">
    <text evidence="1 6">Belongs to the 2-oxoacid dehydrogenase family.</text>
</comment>
<dbReference type="AlphaFoldDB" id="A0ABD3H621"/>
<proteinExistence type="inferred from homology"/>
<evidence type="ECO:0000313" key="11">
    <source>
        <dbReference type="Proteomes" id="UP001633002"/>
    </source>
</evidence>
<feature type="region of interest" description="Disordered" evidence="7">
    <location>
        <begin position="383"/>
        <end position="422"/>
    </location>
</feature>
<feature type="compositionally biased region" description="Low complexity" evidence="7">
    <location>
        <begin position="178"/>
        <end position="213"/>
    </location>
</feature>
<dbReference type="Proteomes" id="UP001633002">
    <property type="component" value="Unassembled WGS sequence"/>
</dbReference>
<feature type="compositionally biased region" description="Basic and acidic residues" evidence="7">
    <location>
        <begin position="316"/>
        <end position="325"/>
    </location>
</feature>
<name>A0ABD3H621_9MARC</name>
<evidence type="ECO:0000256" key="2">
    <source>
        <dbReference type="ARBA" id="ARBA00022679"/>
    </source>
</evidence>
<keyword evidence="3 6" id="KW-0450">Lipoyl</keyword>
<comment type="catalytic activity">
    <reaction evidence="6">
        <text>N(6)-[(R)-dihydrolipoyl]-L-lysyl-[protein] + acetyl-CoA = N(6)-[(R)-S(8)-acetyldihydrolipoyl]-L-lysyl-[protein] + CoA</text>
        <dbReference type="Rhea" id="RHEA:17017"/>
        <dbReference type="Rhea" id="RHEA-COMP:10475"/>
        <dbReference type="Rhea" id="RHEA-COMP:10478"/>
        <dbReference type="ChEBI" id="CHEBI:57287"/>
        <dbReference type="ChEBI" id="CHEBI:57288"/>
        <dbReference type="ChEBI" id="CHEBI:83100"/>
        <dbReference type="ChEBI" id="CHEBI:83111"/>
        <dbReference type="EC" id="2.3.1.12"/>
    </reaction>
</comment>
<dbReference type="InterPro" id="IPR000089">
    <property type="entry name" value="Biotin_lipoyl"/>
</dbReference>
<dbReference type="EC" id="2.3.1.12" evidence="6"/>
<dbReference type="PROSITE" id="PS51826">
    <property type="entry name" value="PSBD"/>
    <property type="match status" value="1"/>
</dbReference>
<comment type="subcellular location">
    <subcellularLocation>
        <location evidence="6">Mitochondrion</location>
    </subcellularLocation>
</comment>
<dbReference type="InterPro" id="IPR003016">
    <property type="entry name" value="2-oxoA_DH_lipoyl-BS"/>
</dbReference>
<feature type="compositionally biased region" description="Pro residues" evidence="7">
    <location>
        <begin position="398"/>
        <end position="415"/>
    </location>
</feature>
<protein>
    <recommendedName>
        <fullName evidence="6">Acetyltransferase component of pyruvate dehydrogenase complex</fullName>
        <ecNumber evidence="6">2.3.1.12</ecNumber>
    </recommendedName>
</protein>
<dbReference type="Pfam" id="PF00364">
    <property type="entry name" value="Biotin_lipoyl"/>
    <property type="match status" value="2"/>
</dbReference>
<evidence type="ECO:0000256" key="1">
    <source>
        <dbReference type="ARBA" id="ARBA00007317"/>
    </source>
</evidence>
<dbReference type="PANTHER" id="PTHR23151:SF90">
    <property type="entry name" value="DIHYDROLIPOYLLYSINE-RESIDUE ACETYLTRANSFERASE COMPONENT OF PYRUVATE DEHYDROGENASE COMPLEX, MITOCHONDRIAL-RELATED"/>
    <property type="match status" value="1"/>
</dbReference>
<dbReference type="PROSITE" id="PS50968">
    <property type="entry name" value="BIOTINYL_LIPOYL"/>
    <property type="match status" value="2"/>
</dbReference>
<comment type="function">
    <text evidence="6">The pyruvate dehydrogenase complex catalyzes the overall conversion of pyruvate to acetyl-CoA and CO(2).</text>
</comment>
<evidence type="ECO:0000256" key="3">
    <source>
        <dbReference type="ARBA" id="ARBA00022823"/>
    </source>
</evidence>
<evidence type="ECO:0000256" key="7">
    <source>
        <dbReference type="SAM" id="MobiDB-lite"/>
    </source>
</evidence>
<keyword evidence="5 6" id="KW-0012">Acyltransferase</keyword>
<evidence type="ECO:0000313" key="10">
    <source>
        <dbReference type="EMBL" id="KAL3685541.1"/>
    </source>
</evidence>
<feature type="domain" description="Peripheral subunit-binding (PSBD)" evidence="9">
    <location>
        <begin position="345"/>
        <end position="382"/>
    </location>
</feature>
<dbReference type="InterPro" id="IPR004167">
    <property type="entry name" value="PSBD"/>
</dbReference>
<accession>A0ABD3H621</accession>
<evidence type="ECO:0000256" key="4">
    <source>
        <dbReference type="ARBA" id="ARBA00022946"/>
    </source>
</evidence>
<dbReference type="EMBL" id="JBJQOH010000006">
    <property type="protein sequence ID" value="KAL3685541.1"/>
    <property type="molecule type" value="Genomic_DNA"/>
</dbReference>
<dbReference type="Gene3D" id="2.40.50.100">
    <property type="match status" value="2"/>
</dbReference>
<dbReference type="SUPFAM" id="SSF51230">
    <property type="entry name" value="Single hybrid motif"/>
    <property type="match status" value="2"/>
</dbReference>
<keyword evidence="4" id="KW-0809">Transit peptide</keyword>
<evidence type="ECO:0000256" key="5">
    <source>
        <dbReference type="ARBA" id="ARBA00023315"/>
    </source>
</evidence>
<dbReference type="GO" id="GO:0045254">
    <property type="term" value="C:pyruvate dehydrogenase complex"/>
    <property type="evidence" value="ECO:0007669"/>
    <property type="project" value="UniProtKB-UniRule"/>
</dbReference>
<comment type="cofactor">
    <cofactor evidence="6">
        <name>(R)-lipoate</name>
        <dbReference type="ChEBI" id="CHEBI:83088"/>
    </cofactor>
    <text evidence="6">Binds 2 lipoyl cofactors covalently.</text>
</comment>